<evidence type="ECO:0000313" key="1">
    <source>
        <dbReference type="EMBL" id="PMP71592.1"/>
    </source>
</evidence>
<accession>A0A2J6WMH3</accession>
<reference evidence="1 2" key="1">
    <citation type="submission" date="2018-01" db="EMBL/GenBank/DDBJ databases">
        <title>Metagenomic assembled genomes from two thermal pools in the Uzon Caldera, Kamchatka, Russia.</title>
        <authorList>
            <person name="Wilkins L."/>
            <person name="Ettinger C."/>
        </authorList>
    </citation>
    <scope>NUCLEOTIDE SEQUENCE [LARGE SCALE GENOMIC DNA]</scope>
    <source>
        <strain evidence="1">ZAV-05</strain>
    </source>
</reference>
<dbReference type="EMBL" id="PNIN01000038">
    <property type="protein sequence ID" value="PMP71592.1"/>
    <property type="molecule type" value="Genomic_DNA"/>
</dbReference>
<dbReference type="Proteomes" id="UP000242881">
    <property type="component" value="Unassembled WGS sequence"/>
</dbReference>
<proteinExistence type="predicted"/>
<organism evidence="1 2">
    <name type="scientific">Calditerrivibrio nitroreducens</name>
    <dbReference type="NCBI Taxonomy" id="477976"/>
    <lineage>
        <taxon>Bacteria</taxon>
        <taxon>Pseudomonadati</taxon>
        <taxon>Deferribacterota</taxon>
        <taxon>Deferribacteres</taxon>
        <taxon>Deferribacterales</taxon>
        <taxon>Calditerrivibrionaceae</taxon>
    </lineage>
</organism>
<dbReference type="AlphaFoldDB" id="A0A2J6WMH3"/>
<comment type="caution">
    <text evidence="1">The sequence shown here is derived from an EMBL/GenBank/DDBJ whole genome shotgun (WGS) entry which is preliminary data.</text>
</comment>
<gene>
    <name evidence="1" type="ORF">C0187_03590</name>
</gene>
<protein>
    <submittedName>
        <fullName evidence="1">Uncharacterized protein</fullName>
    </submittedName>
</protein>
<evidence type="ECO:0000313" key="2">
    <source>
        <dbReference type="Proteomes" id="UP000242881"/>
    </source>
</evidence>
<sequence>MRMMMALVILGVLLLFSSFYFGVKFFDGKLEEDSYNAAIDYDKKKKIIKDNDISIVVDSIKFDGKLCSITGDVKNAENIFTLKFDAPSTKLDIPQNVEIKNGKFIINLKDITEGNYLIVAEVKVKDELVRLEKSVYIKK</sequence>
<dbReference type="RefSeq" id="WP_424605452.1">
    <property type="nucleotide sequence ID" value="NZ_JBNAVA010000004.1"/>
</dbReference>
<name>A0A2J6WMH3_9BACT</name>